<sequence>MTLDDFFTLTEMNNGLTVPSRVKELVSVMQKQRDCIVKNVSEATRQWSAVGSAIAATENKECLDLFIHLDGLQFIGKWLKDAQKFSNDSSDTFVEESITHLLQALGKLHVDYEKLVATEIWTTVKDLLLHNSPKVQDKAQVLFESWKNKRDGNASLSDVENLGALADDDMEKSADIGRGNGHSESSQRDDYLSRETSCKEKGHERTRDDQALSTSSVQEKHNLGKISDPSLEDDRALVHVGSPSLPKPAMEPVCHFIGSTSIVSCNPAVYREDTPNGQELEPDNAIKSVTESSSQKIVAGDRSLCGEGTSSDGKGTMDDRGSGNQCEEGGEYHKLFESSSGERGLEKTKEFGAFLSGIEDHAKIKKIDLHVSGDNATNDYKFAFINDYKFAKNERRKEPHRAYKKSDIELYGIVDPLEVARQVAIEVEREVVDYKEQSCSSSEKLPEAKPDSPDSLSREHSQASEDSPKEENGSAEASSMQEESSTSTENQDAEQTNGVQDMDTSQVTEAAREETNTEKSPCNFDLNQEVCSEDVDRHANQILTRVSIVSASRATAAPGQPVAPLQFEGNLGWKGSAATSAFRRIPESEKDSSSNISKQRQGCLDIDLNVSESIDGIKNAPMHSSLPSGEYSAETSSRKSERLEFDLNRTSEDGARAADCWSHSSSSSSKQPSLQNINLNDQPSFLNDPSDNSYLGKLSQNFNVSGGVKPNDSVISIMGTRVEVNRKDFVSPVLALPNGRASDHVYDVNLGRTGTFLGIGSVLPYAHYGYNNIAPVPPMPLSSTLYGSGGPIPYMMDSRGAPVIPQIVGSPSGFSQTPFFMNMMGPTPSNGLGAIGPSRTSFDLNSGTMVEGGSRDPSGFAQFLSPNRVRSMDEQLRPNSQPPISPVVGGKRKEPDNGWEHYPFRHYTPPWK</sequence>
<feature type="region of interest" description="Disordered" evidence="2">
    <location>
        <begin position="172"/>
        <end position="229"/>
    </location>
</feature>
<dbReference type="PANTHER" id="PTHR47292">
    <property type="entry name" value="TRANSCRIPTION ELONGATION FACTOR (TFIIS) FAMILY PROTEIN-RELATED"/>
    <property type="match status" value="1"/>
</dbReference>
<keyword evidence="5" id="KW-1185">Reference proteome</keyword>
<feature type="compositionally biased region" description="Low complexity" evidence="2">
    <location>
        <begin position="474"/>
        <end position="489"/>
    </location>
</feature>
<feature type="region of interest" description="Disordered" evidence="2">
    <location>
        <begin position="435"/>
        <end position="524"/>
    </location>
</feature>
<dbReference type="PANTHER" id="PTHR47292:SF1">
    <property type="entry name" value="TRANSCRIPTION ELONGATION FACTOR (TFIIS) FAMILY PROTEIN"/>
    <property type="match status" value="1"/>
</dbReference>
<feature type="region of interest" description="Disordered" evidence="2">
    <location>
        <begin position="618"/>
        <end position="642"/>
    </location>
</feature>
<dbReference type="Proteomes" id="UP001318860">
    <property type="component" value="Unassembled WGS sequence"/>
</dbReference>
<evidence type="ECO:0000256" key="2">
    <source>
        <dbReference type="SAM" id="MobiDB-lite"/>
    </source>
</evidence>
<comment type="caution">
    <text evidence="4">The sequence shown here is derived from an EMBL/GenBank/DDBJ whole genome shotgun (WGS) entry which is preliminary data.</text>
</comment>
<feature type="region of interest" description="Disordered" evidence="2">
    <location>
        <begin position="658"/>
        <end position="690"/>
    </location>
</feature>
<name>A0ABR0V9Y3_REHGL</name>
<evidence type="ECO:0000259" key="3">
    <source>
        <dbReference type="PROSITE" id="PS51319"/>
    </source>
</evidence>
<evidence type="ECO:0000313" key="5">
    <source>
        <dbReference type="Proteomes" id="UP001318860"/>
    </source>
</evidence>
<evidence type="ECO:0000313" key="4">
    <source>
        <dbReference type="EMBL" id="KAK6131014.1"/>
    </source>
</evidence>
<feature type="compositionally biased region" description="Basic and acidic residues" evidence="2">
    <location>
        <begin position="891"/>
        <end position="902"/>
    </location>
</feature>
<protein>
    <recommendedName>
        <fullName evidence="3">TFIIS N-terminal domain-containing protein</fullName>
    </recommendedName>
</protein>
<feature type="compositionally biased region" description="Basic and acidic residues" evidence="2">
    <location>
        <begin position="444"/>
        <end position="472"/>
    </location>
</feature>
<dbReference type="SUPFAM" id="SSF47676">
    <property type="entry name" value="Conserved domain common to transcription factors TFIIS, elongin A, CRSP70"/>
    <property type="match status" value="1"/>
</dbReference>
<dbReference type="Pfam" id="PF08711">
    <property type="entry name" value="Med26"/>
    <property type="match status" value="1"/>
</dbReference>
<reference evidence="4 5" key="1">
    <citation type="journal article" date="2021" name="Comput. Struct. Biotechnol. J.">
        <title>De novo genome assembly of the potent medicinal plant Rehmannia glutinosa using nanopore technology.</title>
        <authorList>
            <person name="Ma L."/>
            <person name="Dong C."/>
            <person name="Song C."/>
            <person name="Wang X."/>
            <person name="Zheng X."/>
            <person name="Niu Y."/>
            <person name="Chen S."/>
            <person name="Feng W."/>
        </authorList>
    </citation>
    <scope>NUCLEOTIDE SEQUENCE [LARGE SCALE GENOMIC DNA]</scope>
    <source>
        <strain evidence="4">DH-2019</strain>
    </source>
</reference>
<feature type="region of interest" description="Disordered" evidence="2">
    <location>
        <begin position="302"/>
        <end position="329"/>
    </location>
</feature>
<dbReference type="InterPro" id="IPR035441">
    <property type="entry name" value="TFIIS/LEDGF_dom_sf"/>
</dbReference>
<proteinExistence type="predicted"/>
<dbReference type="PROSITE" id="PS51319">
    <property type="entry name" value="TFIIS_N"/>
    <property type="match status" value="1"/>
</dbReference>
<feature type="domain" description="TFIIS N-terminal" evidence="3">
    <location>
        <begin position="73"/>
        <end position="153"/>
    </location>
</feature>
<feature type="compositionally biased region" description="Polar residues" evidence="2">
    <location>
        <begin position="670"/>
        <end position="690"/>
    </location>
</feature>
<dbReference type="Gene3D" id="1.20.930.10">
    <property type="entry name" value="Conserved domain common to transcription factors TFIIS, elongin A, CRSP70"/>
    <property type="match status" value="1"/>
</dbReference>
<evidence type="ECO:0000256" key="1">
    <source>
        <dbReference type="PROSITE-ProRule" id="PRU00649"/>
    </source>
</evidence>
<feature type="region of interest" description="Disordered" evidence="2">
    <location>
        <begin position="869"/>
        <end position="902"/>
    </location>
</feature>
<organism evidence="4 5">
    <name type="scientific">Rehmannia glutinosa</name>
    <name type="common">Chinese foxglove</name>
    <dbReference type="NCBI Taxonomy" id="99300"/>
    <lineage>
        <taxon>Eukaryota</taxon>
        <taxon>Viridiplantae</taxon>
        <taxon>Streptophyta</taxon>
        <taxon>Embryophyta</taxon>
        <taxon>Tracheophyta</taxon>
        <taxon>Spermatophyta</taxon>
        <taxon>Magnoliopsida</taxon>
        <taxon>eudicotyledons</taxon>
        <taxon>Gunneridae</taxon>
        <taxon>Pentapetalae</taxon>
        <taxon>asterids</taxon>
        <taxon>lamiids</taxon>
        <taxon>Lamiales</taxon>
        <taxon>Orobanchaceae</taxon>
        <taxon>Rehmannieae</taxon>
        <taxon>Rehmannia</taxon>
    </lineage>
</organism>
<dbReference type="EMBL" id="JABTTQ020001492">
    <property type="protein sequence ID" value="KAK6131014.1"/>
    <property type="molecule type" value="Genomic_DNA"/>
</dbReference>
<accession>A0ABR0V9Y3</accession>
<dbReference type="InterPro" id="IPR017923">
    <property type="entry name" value="TFIIS_N"/>
</dbReference>
<gene>
    <name evidence="4" type="ORF">DH2020_035241</name>
</gene>
<comment type="subcellular location">
    <subcellularLocation>
        <location evidence="1">Nucleus</location>
    </subcellularLocation>
</comment>
<feature type="compositionally biased region" description="Polar residues" evidence="2">
    <location>
        <begin position="493"/>
        <end position="508"/>
    </location>
</feature>
<feature type="compositionally biased region" description="Basic and acidic residues" evidence="2">
    <location>
        <begin position="185"/>
        <end position="210"/>
    </location>
</feature>
<keyword evidence="1" id="KW-0539">Nucleus</keyword>